<dbReference type="PRINTS" id="PR00038">
    <property type="entry name" value="HTHLUXR"/>
</dbReference>
<accession>A0ABS5I616</accession>
<comment type="caution">
    <text evidence="5">The sequence shown here is derived from an EMBL/GenBank/DDBJ whole genome shotgun (WGS) entry which is preliminary data.</text>
</comment>
<dbReference type="Proteomes" id="UP000811844">
    <property type="component" value="Unassembled WGS sequence"/>
</dbReference>
<dbReference type="SMART" id="SM00421">
    <property type="entry name" value="HTH_LUXR"/>
    <property type="match status" value="1"/>
</dbReference>
<sequence length="209" mass="23548">MLNKQMLLVDFTDELQNQFSSIAQLLHFSVTHTVASHAAEDIAPYTSNEYSMLIAHYINAPIAHINALKLPSKNQHYHLAICPKLTTEIELSLMSAGFNGAIEENAKVVDKLQAINQLMEQHIYYSQTATSRYVLKNKPRASYQNNTKLLALTTPKEQQILSLIWSGLNNDEMAAKLDISINTVKMHVQNIYKKTNINSRGQLFAMTAD</sequence>
<evidence type="ECO:0000259" key="4">
    <source>
        <dbReference type="PROSITE" id="PS50043"/>
    </source>
</evidence>
<dbReference type="PANTHER" id="PTHR44688">
    <property type="entry name" value="DNA-BINDING TRANSCRIPTIONAL ACTIVATOR DEVR_DOSR"/>
    <property type="match status" value="1"/>
</dbReference>
<gene>
    <name evidence="5" type="ORF">G3R48_14380</name>
</gene>
<evidence type="ECO:0000256" key="3">
    <source>
        <dbReference type="ARBA" id="ARBA00023163"/>
    </source>
</evidence>
<evidence type="ECO:0000256" key="1">
    <source>
        <dbReference type="ARBA" id="ARBA00023015"/>
    </source>
</evidence>
<dbReference type="PANTHER" id="PTHR44688:SF16">
    <property type="entry name" value="DNA-BINDING TRANSCRIPTIONAL ACTIVATOR DEVR_DOSR"/>
    <property type="match status" value="1"/>
</dbReference>
<organism evidence="5 6">
    <name type="scientific">Shewanella intestini</name>
    <dbReference type="NCBI Taxonomy" id="2017544"/>
    <lineage>
        <taxon>Bacteria</taxon>
        <taxon>Pseudomonadati</taxon>
        <taxon>Pseudomonadota</taxon>
        <taxon>Gammaproteobacteria</taxon>
        <taxon>Alteromonadales</taxon>
        <taxon>Shewanellaceae</taxon>
        <taxon>Shewanella</taxon>
    </lineage>
</organism>
<reference evidence="5 6" key="1">
    <citation type="submission" date="2020-02" db="EMBL/GenBank/DDBJ databases">
        <title>Shewanella WXL01 sp. nov., a marine bacterium isolated from green algae in Luhuitou Fringing Reef (Northern South China Sea).</title>
        <authorList>
            <person name="Wang X."/>
        </authorList>
    </citation>
    <scope>NUCLEOTIDE SEQUENCE [LARGE SCALE GENOMIC DNA]</scope>
    <source>
        <strain evidence="5 6">MCCC 1A01895</strain>
    </source>
</reference>
<proteinExistence type="predicted"/>
<dbReference type="InterPro" id="IPR016032">
    <property type="entry name" value="Sig_transdc_resp-reg_C-effctor"/>
</dbReference>
<dbReference type="PROSITE" id="PS50043">
    <property type="entry name" value="HTH_LUXR_2"/>
    <property type="match status" value="1"/>
</dbReference>
<feature type="domain" description="HTH luxR-type" evidence="4">
    <location>
        <begin position="146"/>
        <end position="209"/>
    </location>
</feature>
<dbReference type="Pfam" id="PF00196">
    <property type="entry name" value="GerE"/>
    <property type="match status" value="1"/>
</dbReference>
<keyword evidence="3" id="KW-0804">Transcription</keyword>
<evidence type="ECO:0000313" key="6">
    <source>
        <dbReference type="Proteomes" id="UP000811844"/>
    </source>
</evidence>
<dbReference type="SUPFAM" id="SSF46894">
    <property type="entry name" value="C-terminal effector domain of the bipartite response regulators"/>
    <property type="match status" value="1"/>
</dbReference>
<dbReference type="CDD" id="cd06170">
    <property type="entry name" value="LuxR_C_like"/>
    <property type="match status" value="1"/>
</dbReference>
<protein>
    <submittedName>
        <fullName evidence="5">Helix-turn-helix transcriptional regulator</fullName>
    </submittedName>
</protein>
<evidence type="ECO:0000313" key="5">
    <source>
        <dbReference type="EMBL" id="MBR9729164.1"/>
    </source>
</evidence>
<evidence type="ECO:0000256" key="2">
    <source>
        <dbReference type="ARBA" id="ARBA00023125"/>
    </source>
</evidence>
<keyword evidence="2" id="KW-0238">DNA-binding</keyword>
<dbReference type="InterPro" id="IPR000792">
    <property type="entry name" value="Tscrpt_reg_LuxR_C"/>
</dbReference>
<name>A0ABS5I616_9GAMM</name>
<keyword evidence="1" id="KW-0805">Transcription regulation</keyword>
<dbReference type="RefSeq" id="WP_153665853.1">
    <property type="nucleotide sequence ID" value="NZ_JAAIKR010000016.1"/>
</dbReference>
<keyword evidence="6" id="KW-1185">Reference proteome</keyword>
<dbReference type="Gene3D" id="3.40.50.2300">
    <property type="match status" value="1"/>
</dbReference>
<dbReference type="EMBL" id="JAAIKR010000016">
    <property type="protein sequence ID" value="MBR9729164.1"/>
    <property type="molecule type" value="Genomic_DNA"/>
</dbReference>